<dbReference type="OrthoDB" id="190265at2759"/>
<evidence type="ECO:0000256" key="3">
    <source>
        <dbReference type="SAM" id="MobiDB-lite"/>
    </source>
</evidence>
<keyword evidence="4" id="KW-0732">Signal</keyword>
<feature type="chain" id="PRO_5035286286" description="Peptidase C1A papain C-terminal domain-containing protein" evidence="4">
    <location>
        <begin position="18"/>
        <end position="617"/>
    </location>
</feature>
<feature type="domain" description="Peptidase C1A papain C-terminal" evidence="5">
    <location>
        <begin position="46"/>
        <end position="282"/>
    </location>
</feature>
<reference evidence="6" key="1">
    <citation type="submission" date="2019-06" db="EMBL/GenBank/DDBJ databases">
        <authorList>
            <person name="Zheng W."/>
        </authorList>
    </citation>
    <scope>NUCLEOTIDE SEQUENCE</scope>
    <source>
        <strain evidence="6">QDHG01</strain>
    </source>
</reference>
<evidence type="ECO:0000313" key="6">
    <source>
        <dbReference type="EMBL" id="TNV81259.1"/>
    </source>
</evidence>
<dbReference type="SMART" id="SM00645">
    <property type="entry name" value="Pept_C1"/>
    <property type="match status" value="2"/>
</dbReference>
<feature type="domain" description="Peptidase C1A papain C-terminal" evidence="5">
    <location>
        <begin position="356"/>
        <end position="601"/>
    </location>
</feature>
<dbReference type="GO" id="GO:0008234">
    <property type="term" value="F:cysteine-type peptidase activity"/>
    <property type="evidence" value="ECO:0007669"/>
    <property type="project" value="InterPro"/>
</dbReference>
<dbReference type="GO" id="GO:0006508">
    <property type="term" value="P:proteolysis"/>
    <property type="evidence" value="ECO:0007669"/>
    <property type="project" value="InterPro"/>
</dbReference>
<keyword evidence="2" id="KW-0865">Zymogen</keyword>
<gene>
    <name evidence="6" type="ORF">FGO68_gene15365</name>
</gene>
<dbReference type="AlphaFoldDB" id="A0A8J8T3V8"/>
<evidence type="ECO:0000256" key="2">
    <source>
        <dbReference type="ARBA" id="ARBA00023145"/>
    </source>
</evidence>
<dbReference type="PROSITE" id="PS00640">
    <property type="entry name" value="THIOL_PROTEASE_ASN"/>
    <property type="match status" value="1"/>
</dbReference>
<proteinExistence type="inferred from homology"/>
<dbReference type="InterPro" id="IPR000668">
    <property type="entry name" value="Peptidase_C1A_C"/>
</dbReference>
<feature type="signal peptide" evidence="4">
    <location>
        <begin position="1"/>
        <end position="17"/>
    </location>
</feature>
<organism evidence="6 7">
    <name type="scientific">Halteria grandinella</name>
    <dbReference type="NCBI Taxonomy" id="5974"/>
    <lineage>
        <taxon>Eukaryota</taxon>
        <taxon>Sar</taxon>
        <taxon>Alveolata</taxon>
        <taxon>Ciliophora</taxon>
        <taxon>Intramacronucleata</taxon>
        <taxon>Spirotrichea</taxon>
        <taxon>Stichotrichia</taxon>
        <taxon>Sporadotrichida</taxon>
        <taxon>Halteriidae</taxon>
        <taxon>Halteria</taxon>
    </lineage>
</organism>
<feature type="compositionally biased region" description="Polar residues" evidence="3">
    <location>
        <begin position="306"/>
        <end position="317"/>
    </location>
</feature>
<evidence type="ECO:0000256" key="4">
    <source>
        <dbReference type="SAM" id="SignalP"/>
    </source>
</evidence>
<dbReference type="PANTHER" id="PTHR12411">
    <property type="entry name" value="CYSTEINE PROTEASE FAMILY C1-RELATED"/>
    <property type="match status" value="1"/>
</dbReference>
<dbReference type="InterPro" id="IPR013128">
    <property type="entry name" value="Peptidase_C1A"/>
</dbReference>
<comment type="caution">
    <text evidence="6">The sequence shown here is derived from an EMBL/GenBank/DDBJ whole genome shotgun (WGS) entry which is preliminary data.</text>
</comment>
<dbReference type="FunFam" id="3.90.70.10:FF:000117">
    <property type="entry name" value="Probable papain cysteine protease"/>
    <property type="match status" value="2"/>
</dbReference>
<dbReference type="EMBL" id="RRYP01006365">
    <property type="protein sequence ID" value="TNV81259.1"/>
    <property type="molecule type" value="Genomic_DNA"/>
</dbReference>
<evidence type="ECO:0000259" key="5">
    <source>
        <dbReference type="SMART" id="SM00645"/>
    </source>
</evidence>
<evidence type="ECO:0000256" key="1">
    <source>
        <dbReference type="ARBA" id="ARBA00008455"/>
    </source>
</evidence>
<dbReference type="SUPFAM" id="SSF54001">
    <property type="entry name" value="Cysteine proteinases"/>
    <property type="match status" value="2"/>
</dbReference>
<dbReference type="Pfam" id="PF00112">
    <property type="entry name" value="Peptidase_C1"/>
    <property type="match status" value="2"/>
</dbReference>
<dbReference type="Gene3D" id="3.90.70.10">
    <property type="entry name" value="Cysteine proteinases"/>
    <property type="match status" value="2"/>
</dbReference>
<feature type="region of interest" description="Disordered" evidence="3">
    <location>
        <begin position="287"/>
        <end position="323"/>
    </location>
</feature>
<feature type="compositionally biased region" description="Basic and acidic residues" evidence="3">
    <location>
        <begin position="294"/>
        <end position="305"/>
    </location>
</feature>
<dbReference type="InterPro" id="IPR025661">
    <property type="entry name" value="Pept_asp_AS"/>
</dbReference>
<protein>
    <recommendedName>
        <fullName evidence="5">Peptidase C1A papain C-terminal domain-containing protein</fullName>
    </recommendedName>
</protein>
<evidence type="ECO:0000313" key="7">
    <source>
        <dbReference type="Proteomes" id="UP000785679"/>
    </source>
</evidence>
<dbReference type="InterPro" id="IPR038765">
    <property type="entry name" value="Papain-like_cys_pep_sf"/>
</dbReference>
<name>A0A8J8T3V8_HALGN</name>
<accession>A0A8J8T3V8</accession>
<sequence length="617" mass="68750">MKTSLFVVALLLGLSTALRPGDLACRKKSTRHIPTVHKTHLTAAPLPANFVWNNVNGVNYLTNLRNQHIPQYCGSCWAHASTSALSDRIKIARKAQWPDVNISPQVVISCSLNDDGCHGGDGLSAFEFMHNNNITDETCSIYQARGHDNGIECAPINVCKNCKPDGTPCFIPEEYRVFGVEEYGNVTGEAAMMQEIYQRGPIACAIAVPDSLESYTGGIYFDQSGDQNLVHEISVVGFGVENGTKYWHVRNSWGTHWGESGFFRVVRGVNNIGIESDCAWATPKDTWTNPQWHKTTDEEQSDPRNNKYNFNEANKPQDSFLDKQRGTCKRVPKNQFKLGQKRPEQMAWETLDVSALPANWDWRNINGTSYVSWSRNQHIPIYCGSCWAHGTTSALADRFNILLKDHNPTPVGLNPQVMVNCLAGGDCGGGDPSGVYDYAYQYGIPDSSCEQYVARDLDKPQCQPIDICRDCRGPPPAEGQSGIENCWAVTNYKRYYASNYYSVSGADQMKAELYKNGPIACGIDATDGLEAYMGGIYSEYSDYPMINHEISVVGYGFDEATQTEYWVGRNSWGTYWGENGFFRIKMHSDNLGIENDCIAALPSFKPSQAETVFTQYM</sequence>
<comment type="similarity">
    <text evidence="1">Belongs to the peptidase C1 family.</text>
</comment>
<keyword evidence="7" id="KW-1185">Reference proteome</keyword>
<dbReference type="Proteomes" id="UP000785679">
    <property type="component" value="Unassembled WGS sequence"/>
</dbReference>